<keyword evidence="1" id="KW-0812">Transmembrane</keyword>
<evidence type="ECO:0000256" key="1">
    <source>
        <dbReference type="SAM" id="Phobius"/>
    </source>
</evidence>
<sequence>MSEDTNNVVVRPVCARATSIVLSGGMALLGIASAVCAQATALDYRHLLHFVILYGCVPQIILFAILAAGATRKFIVAGALCLILTWSAVAGLAARVLLP</sequence>
<keyword evidence="1" id="KW-1133">Transmembrane helix</keyword>
<proteinExistence type="predicted"/>
<name>A0ABX0LUI0_9BURK</name>
<evidence type="ECO:0000313" key="2">
    <source>
        <dbReference type="EMBL" id="NHZ35542.1"/>
    </source>
</evidence>
<dbReference type="EMBL" id="VUYU01000012">
    <property type="protein sequence ID" value="NHZ35542.1"/>
    <property type="molecule type" value="Genomic_DNA"/>
</dbReference>
<protein>
    <submittedName>
        <fullName evidence="2">Uncharacterized protein</fullName>
    </submittedName>
</protein>
<feature type="transmembrane region" description="Helical" evidence="1">
    <location>
        <begin position="74"/>
        <end position="98"/>
    </location>
</feature>
<feature type="transmembrane region" description="Helical" evidence="1">
    <location>
        <begin position="20"/>
        <end position="40"/>
    </location>
</feature>
<gene>
    <name evidence="2" type="ORF">F0185_18430</name>
</gene>
<organism evidence="2 3">
    <name type="scientific">Massilia rubra</name>
    <dbReference type="NCBI Taxonomy" id="2607910"/>
    <lineage>
        <taxon>Bacteria</taxon>
        <taxon>Pseudomonadati</taxon>
        <taxon>Pseudomonadota</taxon>
        <taxon>Betaproteobacteria</taxon>
        <taxon>Burkholderiales</taxon>
        <taxon>Oxalobacteraceae</taxon>
        <taxon>Telluria group</taxon>
        <taxon>Massilia</taxon>
    </lineage>
</organism>
<reference evidence="2 3" key="1">
    <citation type="submission" date="2019-09" db="EMBL/GenBank/DDBJ databases">
        <title>Taxonomy of Antarctic Massilia spp.: description of Massilia rubra sp. nov., Massilia aquatica sp. nov., Massilia mucilaginosa sp. nov., Massilia frigida sp. nov. isolated from streams, lakes and regoliths.</title>
        <authorList>
            <person name="Holochova P."/>
            <person name="Sedlacek I."/>
            <person name="Kralova S."/>
            <person name="Maslanova I."/>
            <person name="Busse H.-J."/>
            <person name="Stankova E."/>
            <person name="Vrbovska V."/>
            <person name="Kovarovic V."/>
            <person name="Bartak M."/>
            <person name="Svec P."/>
            <person name="Pantucek R."/>
        </authorList>
    </citation>
    <scope>NUCLEOTIDE SEQUENCE [LARGE SCALE GENOMIC DNA]</scope>
    <source>
        <strain evidence="2 3">CCM 8692</strain>
    </source>
</reference>
<accession>A0ABX0LUI0</accession>
<comment type="caution">
    <text evidence="2">The sequence shown here is derived from an EMBL/GenBank/DDBJ whole genome shotgun (WGS) entry which is preliminary data.</text>
</comment>
<dbReference type="Proteomes" id="UP000785613">
    <property type="component" value="Unassembled WGS sequence"/>
</dbReference>
<keyword evidence="3" id="KW-1185">Reference proteome</keyword>
<evidence type="ECO:0000313" key="3">
    <source>
        <dbReference type="Proteomes" id="UP000785613"/>
    </source>
</evidence>
<dbReference type="RefSeq" id="WP_167226878.1">
    <property type="nucleotide sequence ID" value="NZ_VUYU01000012.1"/>
</dbReference>
<feature type="transmembrane region" description="Helical" evidence="1">
    <location>
        <begin position="47"/>
        <end position="68"/>
    </location>
</feature>
<keyword evidence="1" id="KW-0472">Membrane</keyword>